<dbReference type="AlphaFoldDB" id="A0A8S9LLE4"/>
<reference evidence="1" key="1">
    <citation type="submission" date="2019-12" db="EMBL/GenBank/DDBJ databases">
        <title>Genome sequencing and annotation of Brassica cretica.</title>
        <authorList>
            <person name="Studholme D.J."/>
            <person name="Sarris P.F."/>
        </authorList>
    </citation>
    <scope>NUCLEOTIDE SEQUENCE</scope>
    <source>
        <strain evidence="1">PFS-001/15</strain>
        <tissue evidence="1">Leaf</tissue>
    </source>
</reference>
<evidence type="ECO:0000313" key="1">
    <source>
        <dbReference type="EMBL" id="KAF2608840.1"/>
    </source>
</evidence>
<accession>A0A8S9LLE4</accession>
<evidence type="ECO:0000313" key="2">
    <source>
        <dbReference type="Proteomes" id="UP000712281"/>
    </source>
</evidence>
<protein>
    <submittedName>
        <fullName evidence="1">Uncharacterized protein</fullName>
    </submittedName>
</protein>
<dbReference type="Proteomes" id="UP000712281">
    <property type="component" value="Unassembled WGS sequence"/>
</dbReference>
<dbReference type="EMBL" id="QGKW02000276">
    <property type="protein sequence ID" value="KAF2608840.1"/>
    <property type="molecule type" value="Genomic_DNA"/>
</dbReference>
<comment type="caution">
    <text evidence="1">The sequence shown here is derived from an EMBL/GenBank/DDBJ whole genome shotgun (WGS) entry which is preliminary data.</text>
</comment>
<proteinExistence type="predicted"/>
<organism evidence="1 2">
    <name type="scientific">Brassica cretica</name>
    <name type="common">Mustard</name>
    <dbReference type="NCBI Taxonomy" id="69181"/>
    <lineage>
        <taxon>Eukaryota</taxon>
        <taxon>Viridiplantae</taxon>
        <taxon>Streptophyta</taxon>
        <taxon>Embryophyta</taxon>
        <taxon>Tracheophyta</taxon>
        <taxon>Spermatophyta</taxon>
        <taxon>Magnoliopsida</taxon>
        <taxon>eudicotyledons</taxon>
        <taxon>Gunneridae</taxon>
        <taxon>Pentapetalae</taxon>
        <taxon>rosids</taxon>
        <taxon>malvids</taxon>
        <taxon>Brassicales</taxon>
        <taxon>Brassicaceae</taxon>
        <taxon>Brassiceae</taxon>
        <taxon>Brassica</taxon>
    </lineage>
</organism>
<sequence length="104" mass="11866">MDWSRRLLNNDLASLAAVRQLELWCVLVAKRGSTFGSRRRPAARTLTDGVVNQRIRKVTAKELGIILECARGCCYCGSFEFMGLKRQLFLSCRMSLLSFGWNYN</sequence>
<name>A0A8S9LLE4_BRACR</name>
<gene>
    <name evidence="1" type="ORF">F2Q68_00043739</name>
</gene>